<dbReference type="InterPro" id="IPR021145">
    <property type="entry name" value="Portal_protein_SPP1_Gp6-like"/>
</dbReference>
<dbReference type="NCBIfam" id="TIGR01538">
    <property type="entry name" value="portal_SPP1"/>
    <property type="match status" value="1"/>
</dbReference>
<keyword evidence="2" id="KW-0614">Plasmid</keyword>
<dbReference type="InterPro" id="IPR006428">
    <property type="entry name" value="Portal_SPP1-type"/>
</dbReference>
<name>A0ABY5C5E9_9LACO</name>
<keyword evidence="3" id="KW-1185">Reference proteome</keyword>
<evidence type="ECO:0000256" key="1">
    <source>
        <dbReference type="SAM" id="MobiDB-lite"/>
    </source>
</evidence>
<protein>
    <submittedName>
        <fullName evidence="2">Phage portal protein</fullName>
    </submittedName>
</protein>
<evidence type="ECO:0000313" key="3">
    <source>
        <dbReference type="Proteomes" id="UP001057532"/>
    </source>
</evidence>
<feature type="region of interest" description="Disordered" evidence="1">
    <location>
        <begin position="443"/>
        <end position="469"/>
    </location>
</feature>
<proteinExistence type="predicted"/>
<evidence type="ECO:0000313" key="2">
    <source>
        <dbReference type="EMBL" id="USS93997.1"/>
    </source>
</evidence>
<reference evidence="2" key="1">
    <citation type="submission" date="2022-05" db="EMBL/GenBank/DDBJ databases">
        <authorList>
            <person name="Oliphant S.A."/>
            <person name="Watson-Haigh N.S."/>
            <person name="Sumby K.M."/>
            <person name="Gardner J.M."/>
            <person name="Jiranek V."/>
        </authorList>
    </citation>
    <scope>NUCLEOTIDE SEQUENCE</scope>
    <source>
        <strain evidence="2">Ru20-1</strain>
        <plasmid evidence="2">punnamed</plasmid>
    </source>
</reference>
<dbReference type="RefSeq" id="WP_252780882.1">
    <property type="nucleotide sequence ID" value="NZ_CP097479.1"/>
</dbReference>
<accession>A0ABY5C5E9</accession>
<sequence length="469" mass="53097">MPIEVEAPIGQITNLGNFTITDTGQFLYPYDQEINEPDLLSIVSHYENNQQNNYSNMKSYYRGYHKAILDKPAKDAYKPDNRIIVNFPRKAVIDFNGFFIGNRVKIDSPEDNVDQLISEWTQQNNFEDILLEVSKECSEFGHSYLLVYQDIDGNTCVTNCDPINTFLIYENTQSRKPKYAVQFSYNNQGQEIITLYDDTYIRTFVQDGTGLNGLRLDSSILNPYQTIPVIEFLENSDRLALCADILSLIDALDKAMSEKANDVDYFADAYMKMINVNLDEKSLEKLRDSRLINVKGNQANGQPDVGFLQKPSADETQEHLIDRLVSSIYNIAGITNMNDSSFSGNVTGVALQMKFKPMQNMAKAKSLKFTASLRQVFQCVFALNPSVSSDAWSQLSFQFTQNVPTNTQDVISLLNAGFGKLPLDVLYRQIPFIDDPEQAVKDFKDEQQEGQQAVQGLMEPRDDSQSGDE</sequence>
<gene>
    <name evidence="2" type="ORF">M8332_06835</name>
</gene>
<dbReference type="Proteomes" id="UP001057532">
    <property type="component" value="Plasmid punnamed"/>
</dbReference>
<geneLocation type="plasmid" evidence="2 3">
    <name>punnamed</name>
</geneLocation>
<dbReference type="EMBL" id="CP097479">
    <property type="protein sequence ID" value="USS93997.1"/>
    <property type="molecule type" value="Genomic_DNA"/>
</dbReference>
<dbReference type="Pfam" id="PF05133">
    <property type="entry name" value="SPP1_portal"/>
    <property type="match status" value="1"/>
</dbReference>
<organism evidence="2 3">
    <name type="scientific">Fructilactobacillus ixorae</name>
    <dbReference type="NCBI Taxonomy" id="1750535"/>
    <lineage>
        <taxon>Bacteria</taxon>
        <taxon>Bacillati</taxon>
        <taxon>Bacillota</taxon>
        <taxon>Bacilli</taxon>
        <taxon>Lactobacillales</taxon>
        <taxon>Lactobacillaceae</taxon>
        <taxon>Fructilactobacillus</taxon>
    </lineage>
</organism>
<feature type="compositionally biased region" description="Basic and acidic residues" evidence="1">
    <location>
        <begin position="459"/>
        <end position="469"/>
    </location>
</feature>